<dbReference type="Proteomes" id="UP000773462">
    <property type="component" value="Unassembled WGS sequence"/>
</dbReference>
<protein>
    <recommendedName>
        <fullName evidence="3">DUF2338 family protein</fullName>
    </recommendedName>
</protein>
<evidence type="ECO:0000313" key="1">
    <source>
        <dbReference type="EMBL" id="MBP2112758.1"/>
    </source>
</evidence>
<accession>A0ABS4NRR3</accession>
<reference evidence="1 2" key="1">
    <citation type="submission" date="2021-03" db="EMBL/GenBank/DDBJ databases">
        <title>Genomic Encyclopedia of Type Strains, Phase IV (KMG-IV): sequencing the most valuable type-strain genomes for metagenomic binning, comparative biology and taxonomic classification.</title>
        <authorList>
            <person name="Goeker M."/>
        </authorList>
    </citation>
    <scope>NUCLEOTIDE SEQUENCE [LARGE SCALE GENOMIC DNA]</scope>
    <source>
        <strain evidence="1 2">DSM 101953</strain>
    </source>
</reference>
<dbReference type="RefSeq" id="WP_209873993.1">
    <property type="nucleotide sequence ID" value="NZ_JAGGLV010000008.1"/>
</dbReference>
<dbReference type="Pfam" id="PF10100">
    <property type="entry name" value="Staph_opine_DH"/>
    <property type="match status" value="1"/>
</dbReference>
<comment type="caution">
    <text evidence="1">The sequence shown here is derived from an EMBL/GenBank/DDBJ whole genome shotgun (WGS) entry which is preliminary data.</text>
</comment>
<dbReference type="InterPro" id="IPR016935">
    <property type="entry name" value="Opine_metallophore_DH"/>
</dbReference>
<evidence type="ECO:0000313" key="2">
    <source>
        <dbReference type="Proteomes" id="UP000773462"/>
    </source>
</evidence>
<name>A0ABS4NRR3_9BACL</name>
<dbReference type="EMBL" id="JAGGLV010000008">
    <property type="protein sequence ID" value="MBP2112758.1"/>
    <property type="molecule type" value="Genomic_DNA"/>
</dbReference>
<gene>
    <name evidence="1" type="ORF">J2Z70_002912</name>
</gene>
<evidence type="ECO:0008006" key="3">
    <source>
        <dbReference type="Google" id="ProtNLM"/>
    </source>
</evidence>
<sequence>MDEFRRVLLLGTGPVTVQLAVLFKNHFGSYLGIAGRISRRSELMMAALHADGNRLYTTVQNDSHRRLAGECRADEVFQGYRAVTGTWDTLIVSVTADAYLEVLRSLDTQLLTHVRCVILVSPTLGSNRLVHHYIQETGSKAEIISCSTYLGDTRWIDGMPSNNAITTGVKTKVFIGSSQPASHHLHPLKQLYDSLGIMLVAMGSPLEAESRNISLFVHPPLFMNSFSLKAIFDEDHSRKYVYKLFPEGPITPQLIHEMVECWRELSALLEALDLQSVNLLKFMTVDNYPVRAESLPQHIIECFDSLEPIHQEYLVYVRYASLLIDPFSEPDLEGRYYDFSAVPIQSVFRNREGVWDIPRMPKEDYYRIKIIQGIAGHMKVSCPTIDTFIDRYEQQLKRAAKALKGQPVSEAFHVRSFAGDIERICSNVKKLY</sequence>
<proteinExistence type="predicted"/>
<keyword evidence="2" id="KW-1185">Reference proteome</keyword>
<organism evidence="1 2">
    <name type="scientific">Paenibacillus silagei</name>
    <dbReference type="NCBI Taxonomy" id="1670801"/>
    <lineage>
        <taxon>Bacteria</taxon>
        <taxon>Bacillati</taxon>
        <taxon>Bacillota</taxon>
        <taxon>Bacilli</taxon>
        <taxon>Bacillales</taxon>
        <taxon>Paenibacillaceae</taxon>
        <taxon>Paenibacillus</taxon>
    </lineage>
</organism>